<evidence type="ECO:0000256" key="2">
    <source>
        <dbReference type="ARBA" id="ARBA00022771"/>
    </source>
</evidence>
<dbReference type="Pfam" id="PF04434">
    <property type="entry name" value="SWIM"/>
    <property type="match status" value="1"/>
</dbReference>
<dbReference type="InterPro" id="IPR006564">
    <property type="entry name" value="Znf_PMZ"/>
</dbReference>
<evidence type="ECO:0000256" key="3">
    <source>
        <dbReference type="ARBA" id="ARBA00022833"/>
    </source>
</evidence>
<dbReference type="PANTHER" id="PTHR31973:SF187">
    <property type="entry name" value="MUTATOR TRANSPOSASE MUDRA PROTEIN"/>
    <property type="match status" value="1"/>
</dbReference>
<keyword evidence="2 4" id="KW-0863">Zinc-finger</keyword>
<dbReference type="SMART" id="SM00575">
    <property type="entry name" value="ZnF_PMZ"/>
    <property type="match status" value="1"/>
</dbReference>
<feature type="region of interest" description="Disordered" evidence="5">
    <location>
        <begin position="264"/>
        <end position="295"/>
    </location>
</feature>
<dbReference type="STRING" id="3818.A0A445AEP8"/>
<comment type="caution">
    <text evidence="7">The sequence shown here is derived from an EMBL/GenBank/DDBJ whole genome shotgun (WGS) entry which is preliminary data.</text>
</comment>
<evidence type="ECO:0000313" key="7">
    <source>
        <dbReference type="EMBL" id="RYR24896.1"/>
    </source>
</evidence>
<keyword evidence="3" id="KW-0862">Zinc</keyword>
<evidence type="ECO:0000259" key="6">
    <source>
        <dbReference type="PROSITE" id="PS50966"/>
    </source>
</evidence>
<organism evidence="7 8">
    <name type="scientific">Arachis hypogaea</name>
    <name type="common">Peanut</name>
    <dbReference type="NCBI Taxonomy" id="3818"/>
    <lineage>
        <taxon>Eukaryota</taxon>
        <taxon>Viridiplantae</taxon>
        <taxon>Streptophyta</taxon>
        <taxon>Embryophyta</taxon>
        <taxon>Tracheophyta</taxon>
        <taxon>Spermatophyta</taxon>
        <taxon>Magnoliopsida</taxon>
        <taxon>eudicotyledons</taxon>
        <taxon>Gunneridae</taxon>
        <taxon>Pentapetalae</taxon>
        <taxon>rosids</taxon>
        <taxon>fabids</taxon>
        <taxon>Fabales</taxon>
        <taxon>Fabaceae</taxon>
        <taxon>Papilionoideae</taxon>
        <taxon>50 kb inversion clade</taxon>
        <taxon>dalbergioids sensu lato</taxon>
        <taxon>Dalbergieae</taxon>
        <taxon>Pterocarpus clade</taxon>
        <taxon>Arachis</taxon>
    </lineage>
</organism>
<name>A0A445AEP8_ARAHY</name>
<dbReference type="EMBL" id="SDMP01000012">
    <property type="protein sequence ID" value="RYR24896.1"/>
    <property type="molecule type" value="Genomic_DNA"/>
</dbReference>
<sequence>MTNYKWKVEILYESRQEFKDTMAAYAVQTARNIKFKKCDLRLYVCFDACKKSFQHYRPFVSLHGCFSKTPQGGQLLTAIGRDPNDQIIPIAYAVFEVETKESWGLLPAFEEIILRVDNRFCMRHLYSNFKEKFPGLELKNKIWIQLYQKNIMPIIRKKLEKMTRLDRDWRPYCSAPNKYEFMCGLDKFVVDLAAVECSCRKWQMSGIPCAHAISCINFKGLDLESYEDDCYKKDTYLKCYKEVIHPLNRLDLWERTQYDDVMAPPYRRPSHRPVKKTKRGLGDEENRSQNHLSRRGQIQRCSNYGAVGYKKGGCTKPKKRVYAIMF</sequence>
<accession>A0A445AEP8</accession>
<dbReference type="Proteomes" id="UP000289738">
    <property type="component" value="Chromosome B02"/>
</dbReference>
<reference evidence="7 8" key="1">
    <citation type="submission" date="2019-01" db="EMBL/GenBank/DDBJ databases">
        <title>Sequencing of cultivated peanut Arachis hypogaea provides insights into genome evolution and oil improvement.</title>
        <authorList>
            <person name="Chen X."/>
        </authorList>
    </citation>
    <scope>NUCLEOTIDE SEQUENCE [LARGE SCALE GENOMIC DNA]</scope>
    <source>
        <strain evidence="8">cv. Fuhuasheng</strain>
        <tissue evidence="7">Leaves</tissue>
    </source>
</reference>
<dbReference type="AlphaFoldDB" id="A0A445AEP8"/>
<gene>
    <name evidence="7" type="ORF">Ahy_B02g058473</name>
</gene>
<keyword evidence="1" id="KW-0479">Metal-binding</keyword>
<feature type="compositionally biased region" description="Basic residues" evidence="5">
    <location>
        <begin position="268"/>
        <end position="279"/>
    </location>
</feature>
<dbReference type="PROSITE" id="PS50966">
    <property type="entry name" value="ZF_SWIM"/>
    <property type="match status" value="1"/>
</dbReference>
<proteinExistence type="predicted"/>
<keyword evidence="8" id="KW-1185">Reference proteome</keyword>
<evidence type="ECO:0000256" key="4">
    <source>
        <dbReference type="PROSITE-ProRule" id="PRU00325"/>
    </source>
</evidence>
<dbReference type="InterPro" id="IPR007527">
    <property type="entry name" value="Znf_SWIM"/>
</dbReference>
<feature type="domain" description="SWIM-type" evidence="6">
    <location>
        <begin position="188"/>
        <end position="220"/>
    </location>
</feature>
<evidence type="ECO:0000256" key="5">
    <source>
        <dbReference type="SAM" id="MobiDB-lite"/>
    </source>
</evidence>
<dbReference type="GO" id="GO:0008270">
    <property type="term" value="F:zinc ion binding"/>
    <property type="evidence" value="ECO:0007669"/>
    <property type="project" value="UniProtKB-KW"/>
</dbReference>
<dbReference type="PANTHER" id="PTHR31973">
    <property type="entry name" value="POLYPROTEIN, PUTATIVE-RELATED"/>
    <property type="match status" value="1"/>
</dbReference>
<evidence type="ECO:0000256" key="1">
    <source>
        <dbReference type="ARBA" id="ARBA00022723"/>
    </source>
</evidence>
<protein>
    <recommendedName>
        <fullName evidence="6">SWIM-type domain-containing protein</fullName>
    </recommendedName>
</protein>
<evidence type="ECO:0000313" key="8">
    <source>
        <dbReference type="Proteomes" id="UP000289738"/>
    </source>
</evidence>